<proteinExistence type="predicted"/>
<organism evidence="1">
    <name type="scientific">Rhizophora mucronata</name>
    <name type="common">Asiatic mangrove</name>
    <dbReference type="NCBI Taxonomy" id="61149"/>
    <lineage>
        <taxon>Eukaryota</taxon>
        <taxon>Viridiplantae</taxon>
        <taxon>Streptophyta</taxon>
        <taxon>Embryophyta</taxon>
        <taxon>Tracheophyta</taxon>
        <taxon>Spermatophyta</taxon>
        <taxon>Magnoliopsida</taxon>
        <taxon>eudicotyledons</taxon>
        <taxon>Gunneridae</taxon>
        <taxon>Pentapetalae</taxon>
        <taxon>rosids</taxon>
        <taxon>fabids</taxon>
        <taxon>Malpighiales</taxon>
        <taxon>Rhizophoraceae</taxon>
        <taxon>Rhizophora</taxon>
    </lineage>
</organism>
<accession>A0A2P2IYF5</accession>
<dbReference type="AlphaFoldDB" id="A0A2P2IYF5"/>
<reference evidence="1" key="1">
    <citation type="submission" date="2018-02" db="EMBL/GenBank/DDBJ databases">
        <title>Rhizophora mucronata_Transcriptome.</title>
        <authorList>
            <person name="Meera S.P."/>
            <person name="Sreeshan A."/>
            <person name="Augustine A."/>
        </authorList>
    </citation>
    <scope>NUCLEOTIDE SEQUENCE</scope>
    <source>
        <tissue evidence="1">Leaf</tissue>
    </source>
</reference>
<name>A0A2P2IYF5_RHIMU</name>
<protein>
    <submittedName>
        <fullName evidence="1">Uncharacterized protein</fullName>
    </submittedName>
</protein>
<dbReference type="EMBL" id="GGEC01005763">
    <property type="protein sequence ID" value="MBW86246.1"/>
    <property type="molecule type" value="Transcribed_RNA"/>
</dbReference>
<evidence type="ECO:0000313" key="1">
    <source>
        <dbReference type="EMBL" id="MBW86246.1"/>
    </source>
</evidence>
<sequence>MYAALPLLSQKGCFHDLNLCLQVTTME</sequence>